<evidence type="ECO:0000313" key="2">
    <source>
        <dbReference type="EMBL" id="KAK7433285.1"/>
    </source>
</evidence>
<proteinExistence type="predicted"/>
<feature type="domain" description="Intradiol ring-cleavage dioxygenases" evidence="1">
    <location>
        <begin position="19"/>
        <end position="103"/>
    </location>
</feature>
<reference evidence="2 3" key="1">
    <citation type="journal article" date="2025" name="Microbiol. Resour. Announc.">
        <title>Draft genome sequences for Neonectria magnoliae and Neonectria punicea, canker pathogens of Liriodendron tulipifera and Acer saccharum in West Virginia.</title>
        <authorList>
            <person name="Petronek H.M."/>
            <person name="Kasson M.T."/>
            <person name="Metheny A.M."/>
            <person name="Stauder C.M."/>
            <person name="Lovett B."/>
            <person name="Lynch S.C."/>
            <person name="Garnas J.R."/>
            <person name="Kasson L.R."/>
            <person name="Stajich J.E."/>
        </authorList>
    </citation>
    <scope>NUCLEOTIDE SEQUENCE [LARGE SCALE GENOMIC DNA]</scope>
    <source>
        <strain evidence="2 3">NRRL 64651</strain>
    </source>
</reference>
<dbReference type="PANTHER" id="PTHR34315">
    <property type="match status" value="1"/>
</dbReference>
<accession>A0ABR1IJK8</accession>
<name>A0ABR1IJK8_9HYPO</name>
<dbReference type="InterPro" id="IPR015889">
    <property type="entry name" value="Intradiol_dOase_core"/>
</dbReference>
<dbReference type="SUPFAM" id="SSF49482">
    <property type="entry name" value="Aromatic compound dioxygenase"/>
    <property type="match status" value="1"/>
</dbReference>
<evidence type="ECO:0000259" key="1">
    <source>
        <dbReference type="Pfam" id="PF00775"/>
    </source>
</evidence>
<protein>
    <recommendedName>
        <fullName evidence="1">Intradiol ring-cleavage dioxygenases domain-containing protein</fullName>
    </recommendedName>
</protein>
<dbReference type="Gene3D" id="2.60.130.10">
    <property type="entry name" value="Aromatic compound dioxygenase"/>
    <property type="match status" value="1"/>
</dbReference>
<sequence length="188" mass="20764">MATNLFKREHLQDVSGEYVRQGVVETQAGLDLALDLQVVDTETCAPITGAYLEIWHYNSTGVYSSVRSGGNYETAPENFNSTFLRGAQQTDGDGAVHNGTIRSTTATHVSQIFLGQDLIYQVEELSPYTTNTQDLTTNVQDGILEDIAETSDPFADYVLLGNSVGDGLFSGQHCQRRGYLLWGRWCRE</sequence>
<dbReference type="Proteomes" id="UP001498421">
    <property type="component" value="Unassembled WGS sequence"/>
</dbReference>
<dbReference type="InterPro" id="IPR000627">
    <property type="entry name" value="Intradiol_dOase_C"/>
</dbReference>
<comment type="caution">
    <text evidence="2">The sequence shown here is derived from an EMBL/GenBank/DDBJ whole genome shotgun (WGS) entry which is preliminary data.</text>
</comment>
<dbReference type="EMBL" id="JAZAVK010000001">
    <property type="protein sequence ID" value="KAK7433285.1"/>
    <property type="molecule type" value="Genomic_DNA"/>
</dbReference>
<dbReference type="Pfam" id="PF00775">
    <property type="entry name" value="Dioxygenase_C"/>
    <property type="match status" value="1"/>
</dbReference>
<organism evidence="2 3">
    <name type="scientific">Neonectria magnoliae</name>
    <dbReference type="NCBI Taxonomy" id="2732573"/>
    <lineage>
        <taxon>Eukaryota</taxon>
        <taxon>Fungi</taxon>
        <taxon>Dikarya</taxon>
        <taxon>Ascomycota</taxon>
        <taxon>Pezizomycotina</taxon>
        <taxon>Sordariomycetes</taxon>
        <taxon>Hypocreomycetidae</taxon>
        <taxon>Hypocreales</taxon>
        <taxon>Nectriaceae</taxon>
        <taxon>Neonectria</taxon>
    </lineage>
</organism>
<evidence type="ECO:0000313" key="3">
    <source>
        <dbReference type="Proteomes" id="UP001498421"/>
    </source>
</evidence>
<dbReference type="PANTHER" id="PTHR34315:SF1">
    <property type="entry name" value="INTRADIOL RING-CLEAVAGE DIOXYGENASES DOMAIN-CONTAINING PROTEIN-RELATED"/>
    <property type="match status" value="1"/>
</dbReference>
<gene>
    <name evidence="2" type="ORF">QQZ08_000223</name>
</gene>
<keyword evidence="3" id="KW-1185">Reference proteome</keyword>